<accession>A0A543FFT5</accession>
<dbReference type="RefSeq" id="WP_141810592.1">
    <property type="nucleotide sequence ID" value="NZ_VFPG01000001.1"/>
</dbReference>
<dbReference type="AlphaFoldDB" id="A0A543FFT5"/>
<feature type="compositionally biased region" description="Basic and acidic residues" evidence="1">
    <location>
        <begin position="249"/>
        <end position="294"/>
    </location>
</feature>
<dbReference type="Proteomes" id="UP000316331">
    <property type="component" value="Unassembled WGS sequence"/>
</dbReference>
<feature type="region of interest" description="Disordered" evidence="1">
    <location>
        <begin position="249"/>
        <end position="311"/>
    </location>
</feature>
<evidence type="ECO:0000313" key="3">
    <source>
        <dbReference type="Proteomes" id="UP000316331"/>
    </source>
</evidence>
<comment type="caution">
    <text evidence="2">The sequence shown here is derived from an EMBL/GenBank/DDBJ whole genome shotgun (WGS) entry which is preliminary data.</text>
</comment>
<gene>
    <name evidence="2" type="ORF">FB390_4419</name>
</gene>
<organism evidence="2 3">
    <name type="scientific">Nocardia bhagyanarayanae</name>
    <dbReference type="NCBI Taxonomy" id="1215925"/>
    <lineage>
        <taxon>Bacteria</taxon>
        <taxon>Bacillati</taxon>
        <taxon>Actinomycetota</taxon>
        <taxon>Actinomycetes</taxon>
        <taxon>Mycobacteriales</taxon>
        <taxon>Nocardiaceae</taxon>
        <taxon>Nocardia</taxon>
    </lineage>
</organism>
<protein>
    <submittedName>
        <fullName evidence="2">Uncharacterized protein</fullName>
    </submittedName>
</protein>
<evidence type="ECO:0000256" key="1">
    <source>
        <dbReference type="SAM" id="MobiDB-lite"/>
    </source>
</evidence>
<dbReference type="OrthoDB" id="4568218at2"/>
<reference evidence="2 3" key="1">
    <citation type="submission" date="2019-06" db="EMBL/GenBank/DDBJ databases">
        <title>Sequencing the genomes of 1000 actinobacteria strains.</title>
        <authorList>
            <person name="Klenk H.-P."/>
        </authorList>
    </citation>
    <scope>NUCLEOTIDE SEQUENCE [LARGE SCALE GENOMIC DNA]</scope>
    <source>
        <strain evidence="2 3">DSM 103495</strain>
    </source>
</reference>
<evidence type="ECO:0000313" key="2">
    <source>
        <dbReference type="EMBL" id="TQM32723.1"/>
    </source>
</evidence>
<dbReference type="EMBL" id="VFPG01000001">
    <property type="protein sequence ID" value="TQM32723.1"/>
    <property type="molecule type" value="Genomic_DNA"/>
</dbReference>
<name>A0A543FFT5_9NOCA</name>
<keyword evidence="3" id="KW-1185">Reference proteome</keyword>
<proteinExistence type="predicted"/>
<sequence>MTATTTTSDVVEIEAVPTASPFADALGEIECLLEVDPDRARERFRAVLALASPREREFLDRAADILTRNPYKVAARQLGWMAKSRPELRGMVTDLTADSDPGLHRPAMPDATEVRIDAAEWVRRSIRERRNRDRLTATPSPETDAARLTPEAIAYRRSRRPVSGAVNLRHRNRDRRTAQRRQSSDAEFAAYAADRLFAIETELAPDRTVPVPDPRKPVHLLWAHVQAELWDRSYFLHVAENFTERDRDLLDQKSPKRRFPDGKARHGRHPAVEDASRAFLREHHTDPSDFDDHRRPRRPRGWTNFPPKITPTDQTRFAAARTGLPTPSDYDQFLPYTDLDLPERTWQGSGLDYDLAAMTPYLGWPCVSCWIDRPDTDRRAIHIRDGRRVSDDGLCDVCRADGHPGIPPLPTPWGMQEFVESRCAYIAAAQPQQVRALLDRVRAAAANTGPTWRIVTRWMAMHLDKPAADRLAPRRAASRRRRPAALGAGQRIGRCDACARPGIVHADNYCTQCRIDLGVVTARERATSAA</sequence>